<evidence type="ECO:0000259" key="1">
    <source>
        <dbReference type="Pfam" id="PF24120"/>
    </source>
</evidence>
<gene>
    <name evidence="2" type="ORF">BAUCODRAFT_398814</name>
</gene>
<sequence length="363" mass="39502">MSEKSIDKALLGIKTAITAASEFTGPSEQHECKVTVNDTPADTKACEDSSGADLDAINSALQDISLHAPSVSPEKVPCESFCLAGQPHDGLEVHVHSDKPYDVTTGERDCQNDPLLGRVAVEGQLVAIILKDWRVEQRLYANGASLDAEFVRRIQLSAQNIPMSKNGYKTYKTVALAIQHQGLEPIITMSGWKPHALPASCGVQASDVLRPLVFELAKKVHHAFDPEPVKDGGLRGSFHACHAEKQVLTKFIDEQAPGFILGPAGSNDALTPDLSQSYIHICIYQQHSKNPIYCDDCLLFIRRVCEATKLYVTLWSSTPGSGSAEVGARYCRSFPGYARVKTTPGAVGSLPRPPKRRVRTIKM</sequence>
<organism evidence="2 3">
    <name type="scientific">Baudoinia panamericana (strain UAMH 10762)</name>
    <name type="common">Angels' share fungus</name>
    <name type="synonym">Baudoinia compniacensis (strain UAMH 10762)</name>
    <dbReference type="NCBI Taxonomy" id="717646"/>
    <lineage>
        <taxon>Eukaryota</taxon>
        <taxon>Fungi</taxon>
        <taxon>Dikarya</taxon>
        <taxon>Ascomycota</taxon>
        <taxon>Pezizomycotina</taxon>
        <taxon>Dothideomycetes</taxon>
        <taxon>Dothideomycetidae</taxon>
        <taxon>Mycosphaerellales</taxon>
        <taxon>Teratosphaeriaceae</taxon>
        <taxon>Baudoinia</taxon>
    </lineage>
</organism>
<evidence type="ECO:0000313" key="2">
    <source>
        <dbReference type="EMBL" id="EMC99312.1"/>
    </source>
</evidence>
<dbReference type="RefSeq" id="XP_007674225.1">
    <property type="nucleotide sequence ID" value="XM_007676035.1"/>
</dbReference>
<keyword evidence="3" id="KW-1185">Reference proteome</keyword>
<name>M2LX91_BAUPA</name>
<dbReference type="OrthoDB" id="3715478at2759"/>
<dbReference type="KEGG" id="bcom:BAUCODRAFT_398814"/>
<dbReference type="GeneID" id="19113909"/>
<dbReference type="InterPro" id="IPR057517">
    <property type="entry name" value="SsdA-like_C"/>
</dbReference>
<proteinExistence type="predicted"/>
<evidence type="ECO:0000313" key="3">
    <source>
        <dbReference type="Proteomes" id="UP000011761"/>
    </source>
</evidence>
<dbReference type="AlphaFoldDB" id="M2LX91"/>
<feature type="domain" description="Single-strand DNA deaminase toxin A-like C-terminal" evidence="1">
    <location>
        <begin position="188"/>
        <end position="247"/>
    </location>
</feature>
<dbReference type="EMBL" id="KB445552">
    <property type="protein sequence ID" value="EMC99312.1"/>
    <property type="molecule type" value="Genomic_DNA"/>
</dbReference>
<dbReference type="Pfam" id="PF24120">
    <property type="entry name" value="SsdA_C"/>
    <property type="match status" value="1"/>
</dbReference>
<accession>M2LX91</accession>
<protein>
    <recommendedName>
        <fullName evidence="1">Single-strand DNA deaminase toxin A-like C-terminal domain-containing protein</fullName>
    </recommendedName>
</protein>
<dbReference type="Proteomes" id="UP000011761">
    <property type="component" value="Unassembled WGS sequence"/>
</dbReference>
<reference evidence="2 3" key="1">
    <citation type="journal article" date="2012" name="PLoS Pathog.">
        <title>Diverse lifestyles and strategies of plant pathogenesis encoded in the genomes of eighteen Dothideomycetes fungi.</title>
        <authorList>
            <person name="Ohm R.A."/>
            <person name="Feau N."/>
            <person name="Henrissat B."/>
            <person name="Schoch C.L."/>
            <person name="Horwitz B.A."/>
            <person name="Barry K.W."/>
            <person name="Condon B.J."/>
            <person name="Copeland A.C."/>
            <person name="Dhillon B."/>
            <person name="Glaser F."/>
            <person name="Hesse C.N."/>
            <person name="Kosti I."/>
            <person name="LaButti K."/>
            <person name="Lindquist E.A."/>
            <person name="Lucas S."/>
            <person name="Salamov A.A."/>
            <person name="Bradshaw R.E."/>
            <person name="Ciuffetti L."/>
            <person name="Hamelin R.C."/>
            <person name="Kema G.H.J."/>
            <person name="Lawrence C."/>
            <person name="Scott J.A."/>
            <person name="Spatafora J.W."/>
            <person name="Turgeon B.G."/>
            <person name="de Wit P.J.G.M."/>
            <person name="Zhong S."/>
            <person name="Goodwin S.B."/>
            <person name="Grigoriev I.V."/>
        </authorList>
    </citation>
    <scope>NUCLEOTIDE SEQUENCE [LARGE SCALE GENOMIC DNA]</scope>
    <source>
        <strain evidence="2 3">UAMH 10762</strain>
    </source>
</reference>
<dbReference type="HOGENOM" id="CLU_762874_0_0_1"/>